<evidence type="ECO:0000313" key="2">
    <source>
        <dbReference type="Proteomes" id="UP000030661"/>
    </source>
</evidence>
<dbReference type="STRING" id="1499967.U27_04204"/>
<evidence type="ECO:0008006" key="3">
    <source>
        <dbReference type="Google" id="ProtNLM"/>
    </source>
</evidence>
<dbReference type="EMBL" id="DF820465">
    <property type="protein sequence ID" value="GAK57239.1"/>
    <property type="molecule type" value="Genomic_DNA"/>
</dbReference>
<dbReference type="Proteomes" id="UP000030661">
    <property type="component" value="Unassembled WGS sequence"/>
</dbReference>
<dbReference type="InterPro" id="IPR017853">
    <property type="entry name" value="GH"/>
</dbReference>
<gene>
    <name evidence="1" type="ORF">U27_04204</name>
</gene>
<dbReference type="PROSITE" id="PS51318">
    <property type="entry name" value="TAT"/>
    <property type="match status" value="1"/>
</dbReference>
<protein>
    <recommendedName>
        <fullName evidence="3">Asl1-like glycosyl hydrolase catalytic domain-containing protein</fullName>
    </recommendedName>
</protein>
<accession>A0A081BY34</accession>
<dbReference type="HOGENOM" id="CLU_942206_0_0_0"/>
<dbReference type="AlphaFoldDB" id="A0A081BY34"/>
<organism evidence="1">
    <name type="scientific">Vecturithrix granuli</name>
    <dbReference type="NCBI Taxonomy" id="1499967"/>
    <lineage>
        <taxon>Bacteria</taxon>
        <taxon>Candidatus Moduliflexota</taxon>
        <taxon>Candidatus Vecturitrichia</taxon>
        <taxon>Candidatus Vecturitrichales</taxon>
        <taxon>Candidatus Vecturitrichaceae</taxon>
        <taxon>Candidatus Vecturithrix</taxon>
    </lineage>
</organism>
<dbReference type="Gene3D" id="3.20.20.80">
    <property type="entry name" value="Glycosidases"/>
    <property type="match status" value="1"/>
</dbReference>
<reference evidence="1" key="1">
    <citation type="journal article" date="2015" name="PeerJ">
        <title>First genomic representation of candidate bacterial phylum KSB3 points to enhanced environmental sensing as a trigger of wastewater bulking.</title>
        <authorList>
            <person name="Sekiguchi Y."/>
            <person name="Ohashi A."/>
            <person name="Parks D.H."/>
            <person name="Yamauchi T."/>
            <person name="Tyson G.W."/>
            <person name="Hugenholtz P."/>
        </authorList>
    </citation>
    <scope>NUCLEOTIDE SEQUENCE [LARGE SCALE GENOMIC DNA]</scope>
</reference>
<keyword evidence="2" id="KW-1185">Reference proteome</keyword>
<sequence length="295" mass="33312">MTLHTSLTRRDFLRLGAAAGYTLMLGGCTSSSATDPGTSDSGFCGFNVHPYAGMLMNIQLQALSDIRANWIRTTLGLTTDVARNYISATQTNVLGLISDFQLTSIDKDDWPDMVETVIRRYPSIQYFQILNEPKVFFDIDNAEYVREYLRPAHDRIRAKFPHVKIVSASPIGQPSGIRDFAAMSAAGADDYCDYRAVHIYFEPDLGSPWSAFRVATEKPIMITETGTKTYKKHLSWWTEQLPEMKRVLKTDYVFYYALLEQPQYTGYEIITAELDSQGNVIPAPGSELYNYLCNQ</sequence>
<proteinExistence type="predicted"/>
<evidence type="ECO:0000313" key="1">
    <source>
        <dbReference type="EMBL" id="GAK57239.1"/>
    </source>
</evidence>
<name>A0A081BY34_VECG1</name>
<dbReference type="SUPFAM" id="SSF51445">
    <property type="entry name" value="(Trans)glycosidases"/>
    <property type="match status" value="1"/>
</dbReference>
<dbReference type="InterPro" id="IPR006311">
    <property type="entry name" value="TAT_signal"/>
</dbReference>